<gene>
    <name evidence="3" type="ORF">scyTo_0022322</name>
</gene>
<dbReference type="PROSITE" id="PS50835">
    <property type="entry name" value="IG_LIKE"/>
    <property type="match status" value="1"/>
</dbReference>
<feature type="non-terminal residue" evidence="3">
    <location>
        <position position="1"/>
    </location>
</feature>
<dbReference type="PANTHER" id="PTHR46013">
    <property type="entry name" value="VASCULAR CELL ADHESION MOLECULE 1"/>
    <property type="match status" value="1"/>
</dbReference>
<feature type="domain" description="Ig-like" evidence="2">
    <location>
        <begin position="30"/>
        <end position="114"/>
    </location>
</feature>
<dbReference type="Proteomes" id="UP000288216">
    <property type="component" value="Unassembled WGS sequence"/>
</dbReference>
<dbReference type="InterPro" id="IPR007110">
    <property type="entry name" value="Ig-like_dom"/>
</dbReference>
<evidence type="ECO:0000259" key="2">
    <source>
        <dbReference type="PROSITE" id="PS50835"/>
    </source>
</evidence>
<dbReference type="SMART" id="SM00408">
    <property type="entry name" value="IGc2"/>
    <property type="match status" value="1"/>
</dbReference>
<reference evidence="3 4" key="1">
    <citation type="journal article" date="2018" name="Nat. Ecol. Evol.">
        <title>Shark genomes provide insights into elasmobranch evolution and the origin of vertebrates.</title>
        <authorList>
            <person name="Hara Y"/>
            <person name="Yamaguchi K"/>
            <person name="Onimaru K"/>
            <person name="Kadota M"/>
            <person name="Koyanagi M"/>
            <person name="Keeley SD"/>
            <person name="Tatsumi K"/>
            <person name="Tanaka K"/>
            <person name="Motone F"/>
            <person name="Kageyama Y"/>
            <person name="Nozu R"/>
            <person name="Adachi N"/>
            <person name="Nishimura O"/>
            <person name="Nakagawa R"/>
            <person name="Tanegashima C"/>
            <person name="Kiyatake I"/>
            <person name="Matsumoto R"/>
            <person name="Murakumo K"/>
            <person name="Nishida K"/>
            <person name="Terakita A"/>
            <person name="Kuratani S"/>
            <person name="Sato K"/>
            <person name="Hyodo S Kuraku.S."/>
        </authorList>
    </citation>
    <scope>NUCLEOTIDE SEQUENCE [LARGE SCALE GENOMIC DNA]</scope>
</reference>
<organism evidence="3 4">
    <name type="scientific">Scyliorhinus torazame</name>
    <name type="common">Cloudy catshark</name>
    <name type="synonym">Catulus torazame</name>
    <dbReference type="NCBI Taxonomy" id="75743"/>
    <lineage>
        <taxon>Eukaryota</taxon>
        <taxon>Metazoa</taxon>
        <taxon>Chordata</taxon>
        <taxon>Craniata</taxon>
        <taxon>Vertebrata</taxon>
        <taxon>Chondrichthyes</taxon>
        <taxon>Elasmobranchii</taxon>
        <taxon>Galeomorphii</taxon>
        <taxon>Galeoidea</taxon>
        <taxon>Carcharhiniformes</taxon>
        <taxon>Scyliorhinidae</taxon>
        <taxon>Scyliorhinus</taxon>
    </lineage>
</organism>
<name>A0A401QAM8_SCYTO</name>
<dbReference type="OrthoDB" id="10012075at2759"/>
<evidence type="ECO:0000313" key="3">
    <source>
        <dbReference type="EMBL" id="GCB82420.1"/>
    </source>
</evidence>
<dbReference type="InterPro" id="IPR036179">
    <property type="entry name" value="Ig-like_dom_sf"/>
</dbReference>
<feature type="transmembrane region" description="Helical" evidence="1">
    <location>
        <begin position="224"/>
        <end position="246"/>
    </location>
</feature>
<evidence type="ECO:0000313" key="4">
    <source>
        <dbReference type="Proteomes" id="UP000288216"/>
    </source>
</evidence>
<dbReference type="SMART" id="SM00409">
    <property type="entry name" value="IG"/>
    <property type="match status" value="1"/>
</dbReference>
<evidence type="ECO:0000256" key="1">
    <source>
        <dbReference type="SAM" id="Phobius"/>
    </source>
</evidence>
<dbReference type="EMBL" id="BFAA01022117">
    <property type="protein sequence ID" value="GCB82420.1"/>
    <property type="molecule type" value="Genomic_DNA"/>
</dbReference>
<keyword evidence="1" id="KW-1133">Transmembrane helix</keyword>
<keyword evidence="4" id="KW-1185">Reference proteome</keyword>
<sequence>SRDTGDYECAAENEHGAVEGSITIIVEHPPQETMVSISRSTDGIREGNSITLTCSSESVPPISHYTWFRIEGITSIQLNTRSRTLSFNPVTRENDASFYCTVRNPLGNSTSNITHLDVQYEPDISQESKCTQQSEGVTCFCVSNSNPPGVLIWHLPHANISDNQTHGHFVSRSVRDGHQVIGSLILTGPHNEEEVTASCSVRNPHGEAMFKVYLWAKGRNSNKWTVGLLTVGIILSVFVVGILIFLNVRK</sequence>
<dbReference type="OMA" id="WFRIEGI"/>
<keyword evidence="1" id="KW-0472">Membrane</keyword>
<dbReference type="Pfam" id="PF13927">
    <property type="entry name" value="Ig_3"/>
    <property type="match status" value="1"/>
</dbReference>
<comment type="caution">
    <text evidence="3">The sequence shown here is derived from an EMBL/GenBank/DDBJ whole genome shotgun (WGS) entry which is preliminary data.</text>
</comment>
<protein>
    <recommendedName>
        <fullName evidence="2">Ig-like domain-containing protein</fullName>
    </recommendedName>
</protein>
<dbReference type="SUPFAM" id="SSF48726">
    <property type="entry name" value="Immunoglobulin"/>
    <property type="match status" value="3"/>
</dbReference>
<dbReference type="InterPro" id="IPR013783">
    <property type="entry name" value="Ig-like_fold"/>
</dbReference>
<dbReference type="PANTHER" id="PTHR46013:SF4">
    <property type="entry name" value="B-CELL RECEPTOR CD22-RELATED"/>
    <property type="match status" value="1"/>
</dbReference>
<dbReference type="Gene3D" id="2.60.40.10">
    <property type="entry name" value="Immunoglobulins"/>
    <property type="match status" value="3"/>
</dbReference>
<dbReference type="STRING" id="75743.A0A401QAM8"/>
<dbReference type="InterPro" id="IPR003598">
    <property type="entry name" value="Ig_sub2"/>
</dbReference>
<dbReference type="AlphaFoldDB" id="A0A401QAM8"/>
<keyword evidence="1" id="KW-0812">Transmembrane</keyword>
<dbReference type="InterPro" id="IPR003599">
    <property type="entry name" value="Ig_sub"/>
</dbReference>
<proteinExistence type="predicted"/>
<accession>A0A401QAM8</accession>